<dbReference type="EMBL" id="CP000360">
    <property type="protein sequence ID" value="ABF42334.1"/>
    <property type="molecule type" value="Genomic_DNA"/>
</dbReference>
<feature type="transmembrane region" description="Helical" evidence="5">
    <location>
        <begin position="216"/>
        <end position="235"/>
    </location>
</feature>
<evidence type="ECO:0000256" key="2">
    <source>
        <dbReference type="ARBA" id="ARBA00022692"/>
    </source>
</evidence>
<feature type="transmembrane region" description="Helical" evidence="5">
    <location>
        <begin position="416"/>
        <end position="437"/>
    </location>
</feature>
<dbReference type="InterPro" id="IPR050598">
    <property type="entry name" value="AminoAcid_Transporter"/>
</dbReference>
<dbReference type="EnsemblBacteria" id="ABF42334">
    <property type="protein sequence ID" value="ABF42334"/>
    <property type="gene ID" value="Acid345_3333"/>
</dbReference>
<dbReference type="STRING" id="204669.Acid345_3333"/>
<feature type="transmembrane region" description="Helical" evidence="5">
    <location>
        <begin position="383"/>
        <end position="404"/>
    </location>
</feature>
<feature type="transmembrane region" description="Helical" evidence="5">
    <location>
        <begin position="177"/>
        <end position="196"/>
    </location>
</feature>
<evidence type="ECO:0000256" key="1">
    <source>
        <dbReference type="ARBA" id="ARBA00004141"/>
    </source>
</evidence>
<dbReference type="HOGENOM" id="CLU_007946_3_4_0"/>
<dbReference type="PANTHER" id="PTHR11785:SF512">
    <property type="entry name" value="SOBREMESA, ISOFORM B"/>
    <property type="match status" value="1"/>
</dbReference>
<dbReference type="PIRSF" id="PIRSF006060">
    <property type="entry name" value="AA_transporter"/>
    <property type="match status" value="1"/>
</dbReference>
<evidence type="ECO:0000256" key="5">
    <source>
        <dbReference type="SAM" id="Phobius"/>
    </source>
</evidence>
<sequence length="480" mass="53481">MSNTERSQHDDEHLVRGLSLGGATALNMIDVIGIGPFITIPLIISAMGGPQAMLGWIFGALLSLCDGLCWAELGAAMPGSGGSYRYLNEIYGRQKWGRLLSFLFIWQLSFSAPLSIASGCIGFSQYASYLKPSLEHAWISHPRFMVGPVTVMSIATVIVVVFLLYRGVVQIEKISKFLWVGVMGTMAWIIFAGLTHFQPSRAFDFPPGAFTLSHNFFLGLGAAMLIATYDFWGYYNIAFLGGEVRDPERNIPRAMLYSIVIVGVLYVVMNISILGVMPWRELAQTAQSNTRYYIVATMMERLYGHWAGVLVALLIMWTAFASVFSLLLGYSRVPYAAARDGNYFKPFARIHPTQKFPTVSLLVLGGVAILCCFLRLADVIAALVVIRILLQFVVQILGLLYWRWSRPDAPRPFKMWIYPVPAVLALVGFIYVLFVRTNSWQQVRYAVVIVVIGLAIYLVRAWRRGEWPMPGRSAASDVAV</sequence>
<dbReference type="Pfam" id="PF13520">
    <property type="entry name" value="AA_permease_2"/>
    <property type="match status" value="1"/>
</dbReference>
<dbReference type="Proteomes" id="UP000002432">
    <property type="component" value="Chromosome"/>
</dbReference>
<keyword evidence="4 5" id="KW-0472">Membrane</keyword>
<feature type="transmembrane region" description="Helical" evidence="5">
    <location>
        <begin position="443"/>
        <end position="462"/>
    </location>
</feature>
<keyword evidence="3 5" id="KW-1133">Transmembrane helix</keyword>
<protein>
    <submittedName>
        <fullName evidence="6">Amino acid/polyamine/organocation transporter, APC superfamily</fullName>
    </submittedName>
</protein>
<keyword evidence="2 5" id="KW-0812">Transmembrane</keyword>
<dbReference type="RefSeq" id="WP_011524133.1">
    <property type="nucleotide sequence ID" value="NC_008009.1"/>
</dbReference>
<feature type="transmembrane region" description="Helical" evidence="5">
    <location>
        <begin position="144"/>
        <end position="165"/>
    </location>
</feature>
<accession>Q1ILB6</accession>
<dbReference type="GO" id="GO:0015179">
    <property type="term" value="F:L-amino acid transmembrane transporter activity"/>
    <property type="evidence" value="ECO:0007669"/>
    <property type="project" value="TreeGrafter"/>
</dbReference>
<feature type="transmembrane region" description="Helical" evidence="5">
    <location>
        <begin position="99"/>
        <end position="124"/>
    </location>
</feature>
<dbReference type="GO" id="GO:0016020">
    <property type="term" value="C:membrane"/>
    <property type="evidence" value="ECO:0007669"/>
    <property type="project" value="UniProtKB-SubCell"/>
</dbReference>
<name>Q1ILB6_KORVE</name>
<dbReference type="PANTHER" id="PTHR11785">
    <property type="entry name" value="AMINO ACID TRANSPORTER"/>
    <property type="match status" value="1"/>
</dbReference>
<evidence type="ECO:0000313" key="7">
    <source>
        <dbReference type="Proteomes" id="UP000002432"/>
    </source>
</evidence>
<evidence type="ECO:0000313" key="6">
    <source>
        <dbReference type="EMBL" id="ABF42334.1"/>
    </source>
</evidence>
<feature type="transmembrane region" description="Helical" evidence="5">
    <location>
        <begin position="306"/>
        <end position="330"/>
    </location>
</feature>
<dbReference type="Gene3D" id="1.20.1740.10">
    <property type="entry name" value="Amino acid/polyamine transporter I"/>
    <property type="match status" value="1"/>
</dbReference>
<dbReference type="AlphaFoldDB" id="Q1ILB6"/>
<dbReference type="eggNOG" id="COG0531">
    <property type="taxonomic scope" value="Bacteria"/>
</dbReference>
<gene>
    <name evidence="6" type="ordered locus">Acid345_3333</name>
</gene>
<reference evidence="6 7" key="1">
    <citation type="journal article" date="2009" name="Appl. Environ. Microbiol.">
        <title>Three genomes from the phylum Acidobacteria provide insight into the lifestyles of these microorganisms in soils.</title>
        <authorList>
            <person name="Ward N.L."/>
            <person name="Challacombe J.F."/>
            <person name="Janssen P.H."/>
            <person name="Henrissat B."/>
            <person name="Coutinho P.M."/>
            <person name="Wu M."/>
            <person name="Xie G."/>
            <person name="Haft D.H."/>
            <person name="Sait M."/>
            <person name="Badger J."/>
            <person name="Barabote R.D."/>
            <person name="Bradley B."/>
            <person name="Brettin T.S."/>
            <person name="Brinkac L.M."/>
            <person name="Bruce D."/>
            <person name="Creasy T."/>
            <person name="Daugherty S.C."/>
            <person name="Davidsen T.M."/>
            <person name="DeBoy R.T."/>
            <person name="Detter J.C."/>
            <person name="Dodson R.J."/>
            <person name="Durkin A.S."/>
            <person name="Ganapathy A."/>
            <person name="Gwinn-Giglio M."/>
            <person name="Han C.S."/>
            <person name="Khouri H."/>
            <person name="Kiss H."/>
            <person name="Kothari S.P."/>
            <person name="Madupu R."/>
            <person name="Nelson K.E."/>
            <person name="Nelson W.C."/>
            <person name="Paulsen I."/>
            <person name="Penn K."/>
            <person name="Ren Q."/>
            <person name="Rosovitz M.J."/>
            <person name="Selengut J.D."/>
            <person name="Shrivastava S."/>
            <person name="Sullivan S.A."/>
            <person name="Tapia R."/>
            <person name="Thompson L.S."/>
            <person name="Watkins K.L."/>
            <person name="Yang Q."/>
            <person name="Yu C."/>
            <person name="Zafar N."/>
            <person name="Zhou L."/>
            <person name="Kuske C.R."/>
        </authorList>
    </citation>
    <scope>NUCLEOTIDE SEQUENCE [LARGE SCALE GENOMIC DNA]</scope>
    <source>
        <strain evidence="6 7">Ellin345</strain>
    </source>
</reference>
<proteinExistence type="predicted"/>
<keyword evidence="7" id="KW-1185">Reference proteome</keyword>
<feature type="transmembrane region" description="Helical" evidence="5">
    <location>
        <begin position="359"/>
        <end position="377"/>
    </location>
</feature>
<evidence type="ECO:0000256" key="4">
    <source>
        <dbReference type="ARBA" id="ARBA00023136"/>
    </source>
</evidence>
<evidence type="ECO:0000256" key="3">
    <source>
        <dbReference type="ARBA" id="ARBA00022989"/>
    </source>
</evidence>
<feature type="transmembrane region" description="Helical" evidence="5">
    <location>
        <begin position="56"/>
        <end position="78"/>
    </location>
</feature>
<dbReference type="InterPro" id="IPR002293">
    <property type="entry name" value="AA/rel_permease1"/>
</dbReference>
<dbReference type="KEGG" id="aba:Acid345_3333"/>
<organism evidence="6 7">
    <name type="scientific">Koribacter versatilis (strain Ellin345)</name>
    <dbReference type="NCBI Taxonomy" id="204669"/>
    <lineage>
        <taxon>Bacteria</taxon>
        <taxon>Pseudomonadati</taxon>
        <taxon>Acidobacteriota</taxon>
        <taxon>Terriglobia</taxon>
        <taxon>Terriglobales</taxon>
        <taxon>Candidatus Korobacteraceae</taxon>
        <taxon>Candidatus Korobacter</taxon>
    </lineage>
</organism>
<dbReference type="OrthoDB" id="3181223at2"/>
<feature type="transmembrane region" description="Helical" evidence="5">
    <location>
        <begin position="256"/>
        <end position="279"/>
    </location>
</feature>
<feature type="transmembrane region" description="Helical" evidence="5">
    <location>
        <begin position="20"/>
        <end position="44"/>
    </location>
</feature>
<comment type="subcellular location">
    <subcellularLocation>
        <location evidence="1">Membrane</location>
        <topology evidence="1">Multi-pass membrane protein</topology>
    </subcellularLocation>
</comment>